<proteinExistence type="predicted"/>
<dbReference type="GeneID" id="108669944"/>
<evidence type="ECO:0000256" key="2">
    <source>
        <dbReference type="SAM" id="SignalP"/>
    </source>
</evidence>
<evidence type="ECO:0000313" key="3">
    <source>
        <dbReference type="Proteomes" id="UP000694843"/>
    </source>
</evidence>
<feature type="signal peptide" evidence="2">
    <location>
        <begin position="1"/>
        <end position="20"/>
    </location>
</feature>
<protein>
    <submittedName>
        <fullName evidence="4">Uncharacterized protein LOC108669944</fullName>
    </submittedName>
</protein>
<evidence type="ECO:0000313" key="4">
    <source>
        <dbReference type="RefSeq" id="XP_018012879.1"/>
    </source>
</evidence>
<dbReference type="AlphaFoldDB" id="A0A8B7NGX3"/>
<dbReference type="RefSeq" id="XP_018012879.1">
    <property type="nucleotide sequence ID" value="XM_018157390.2"/>
</dbReference>
<name>A0A8B7NGX3_HYAAZ</name>
<sequence>MHRMKFYVILFIIGLQCSQGRKTHLNYDNIRQRRDTTAKDIVERLPLVYEPGSAIKSTHLTAEAPRSIANETDFYKNNSSFVKDISEKSDERETKAEKKNLVPQVKYNGRELRGIEYSTVPPATLNSNFSASLPGISTGNGYQFLLKQLRELANKSKSRTSPTVSGDNHPGKSGSEINNFNNVSIENIGTEQREQEAENIKNTIKLPVTTNETKQNLEPSSTTVDQTNLNEELDLHSESKLKSDLPPGETQASRGRPKISLALKPANDFDKGLMSIHPTESDEKQQRPALVFAIGDHLVYADQKQNTNSDTSQQTLNEGSDQSNSTDSSGPNKENTEFVIVETLTTSPQLDDVLTIQSHAPLSVSRNYSLTPAKGNVSELLSSFPLAELNVHEPDELLSNISLHVPEIDPQKTNYSGFINLTDSTTSPVISLENNGSSDLLLSLFPSLLLTPLINESSSNFNHTTNLEKEINPNLSEQSIFPAFNQNISGFLQNFPFSPARLFPQNQPTFNLNPSKSFNFHTSPQNSPSLPTSSSGLFGFDNLGLNSWSSPSYFSNPKPSEFTSQSHFGSSLGLPGSIGVTIPQTAGSTQNNFGGDLDLGILGLLANLGGFNEPLVSSSIDFRSSPTNAFQFPRSNSANTYQSSSPNQLLLKRFGAPATYPSASVPKPVSEPDALET</sequence>
<gene>
    <name evidence="4" type="primary">LOC108669944</name>
</gene>
<keyword evidence="3" id="KW-1185">Reference proteome</keyword>
<dbReference type="KEGG" id="hazt:108669944"/>
<feature type="region of interest" description="Disordered" evidence="1">
    <location>
        <begin position="154"/>
        <end position="179"/>
    </location>
</feature>
<keyword evidence="2" id="KW-0732">Signal</keyword>
<feature type="compositionally biased region" description="Polar residues" evidence="1">
    <location>
        <begin position="208"/>
        <end position="230"/>
    </location>
</feature>
<dbReference type="Proteomes" id="UP000694843">
    <property type="component" value="Unplaced"/>
</dbReference>
<feature type="chain" id="PRO_5034192682" evidence="2">
    <location>
        <begin position="21"/>
        <end position="677"/>
    </location>
</feature>
<reference evidence="4" key="1">
    <citation type="submission" date="2025-08" db="UniProtKB">
        <authorList>
            <consortium name="RefSeq"/>
        </authorList>
    </citation>
    <scope>IDENTIFICATION</scope>
    <source>
        <tissue evidence="4">Whole organism</tissue>
    </source>
</reference>
<organism evidence="3 4">
    <name type="scientific">Hyalella azteca</name>
    <name type="common">Amphipod</name>
    <dbReference type="NCBI Taxonomy" id="294128"/>
    <lineage>
        <taxon>Eukaryota</taxon>
        <taxon>Metazoa</taxon>
        <taxon>Ecdysozoa</taxon>
        <taxon>Arthropoda</taxon>
        <taxon>Crustacea</taxon>
        <taxon>Multicrustacea</taxon>
        <taxon>Malacostraca</taxon>
        <taxon>Eumalacostraca</taxon>
        <taxon>Peracarida</taxon>
        <taxon>Amphipoda</taxon>
        <taxon>Senticaudata</taxon>
        <taxon>Talitrida</taxon>
        <taxon>Talitroidea</taxon>
        <taxon>Hyalellidae</taxon>
        <taxon>Hyalella</taxon>
    </lineage>
</organism>
<feature type="region of interest" description="Disordered" evidence="1">
    <location>
        <begin position="206"/>
        <end position="261"/>
    </location>
</feature>
<evidence type="ECO:0000256" key="1">
    <source>
        <dbReference type="SAM" id="MobiDB-lite"/>
    </source>
</evidence>
<feature type="region of interest" description="Disordered" evidence="1">
    <location>
        <begin position="658"/>
        <end position="677"/>
    </location>
</feature>
<feature type="region of interest" description="Disordered" evidence="1">
    <location>
        <begin position="305"/>
        <end position="333"/>
    </location>
</feature>
<accession>A0A8B7NGX3</accession>
<feature type="compositionally biased region" description="Basic and acidic residues" evidence="1">
    <location>
        <begin position="233"/>
        <end position="243"/>
    </location>
</feature>